<gene>
    <name evidence="1" type="ORF">CYLTODRAFT_418457</name>
</gene>
<protein>
    <submittedName>
        <fullName evidence="1">Uncharacterized protein</fullName>
    </submittedName>
</protein>
<proteinExistence type="predicted"/>
<organism evidence="1 2">
    <name type="scientific">Cylindrobasidium torrendii FP15055 ss-10</name>
    <dbReference type="NCBI Taxonomy" id="1314674"/>
    <lineage>
        <taxon>Eukaryota</taxon>
        <taxon>Fungi</taxon>
        <taxon>Dikarya</taxon>
        <taxon>Basidiomycota</taxon>
        <taxon>Agaricomycotina</taxon>
        <taxon>Agaricomycetes</taxon>
        <taxon>Agaricomycetidae</taxon>
        <taxon>Agaricales</taxon>
        <taxon>Marasmiineae</taxon>
        <taxon>Physalacriaceae</taxon>
        <taxon>Cylindrobasidium</taxon>
    </lineage>
</organism>
<evidence type="ECO:0000313" key="2">
    <source>
        <dbReference type="Proteomes" id="UP000054007"/>
    </source>
</evidence>
<dbReference type="AlphaFoldDB" id="A0A0D7BNY4"/>
<name>A0A0D7BNY4_9AGAR</name>
<dbReference type="EMBL" id="KN880449">
    <property type="protein sequence ID" value="KIY71915.1"/>
    <property type="molecule type" value="Genomic_DNA"/>
</dbReference>
<evidence type="ECO:0000313" key="1">
    <source>
        <dbReference type="EMBL" id="KIY71915.1"/>
    </source>
</evidence>
<dbReference type="Proteomes" id="UP000054007">
    <property type="component" value="Unassembled WGS sequence"/>
</dbReference>
<accession>A0A0D7BNY4</accession>
<sequence>MVAQIPIARCHRPQGQGPLSLEKIILEAIATMDDMEEWEWWLWRQYPSVIEDDRVSGMAGMVRLESERKEWMAMAEDVIRNMYEADMAWYLCKSCGMQYI</sequence>
<reference evidence="1 2" key="1">
    <citation type="journal article" date="2015" name="Fungal Genet. Biol.">
        <title>Evolution of novel wood decay mechanisms in Agaricales revealed by the genome sequences of Fistulina hepatica and Cylindrobasidium torrendii.</title>
        <authorList>
            <person name="Floudas D."/>
            <person name="Held B.W."/>
            <person name="Riley R."/>
            <person name="Nagy L.G."/>
            <person name="Koehler G."/>
            <person name="Ransdell A.S."/>
            <person name="Younus H."/>
            <person name="Chow J."/>
            <person name="Chiniquy J."/>
            <person name="Lipzen A."/>
            <person name="Tritt A."/>
            <person name="Sun H."/>
            <person name="Haridas S."/>
            <person name="LaButti K."/>
            <person name="Ohm R.A."/>
            <person name="Kues U."/>
            <person name="Blanchette R.A."/>
            <person name="Grigoriev I.V."/>
            <person name="Minto R.E."/>
            <person name="Hibbett D.S."/>
        </authorList>
    </citation>
    <scope>NUCLEOTIDE SEQUENCE [LARGE SCALE GENOMIC DNA]</scope>
    <source>
        <strain evidence="1 2">FP15055 ss-10</strain>
    </source>
</reference>
<keyword evidence="2" id="KW-1185">Reference proteome</keyword>